<keyword evidence="3" id="KW-0805">Transcription regulation</keyword>
<dbReference type="InterPro" id="IPR001789">
    <property type="entry name" value="Sig_transdc_resp-reg_receiver"/>
</dbReference>
<dbReference type="KEGG" id="euz:DVS28_a3705"/>
<evidence type="ECO:0000256" key="1">
    <source>
        <dbReference type="ARBA" id="ARBA00022553"/>
    </source>
</evidence>
<proteinExistence type="predicted"/>
<dbReference type="GO" id="GO:0000156">
    <property type="term" value="F:phosphorelay response regulator activity"/>
    <property type="evidence" value="ECO:0007669"/>
    <property type="project" value="TreeGrafter"/>
</dbReference>
<evidence type="ECO:0000256" key="2">
    <source>
        <dbReference type="ARBA" id="ARBA00023012"/>
    </source>
</evidence>
<keyword evidence="1 6" id="KW-0597">Phosphoprotein</keyword>
<dbReference type="InterPro" id="IPR036388">
    <property type="entry name" value="WH-like_DNA-bd_sf"/>
</dbReference>
<evidence type="ECO:0000313" key="10">
    <source>
        <dbReference type="EMBL" id="AXV08378.1"/>
    </source>
</evidence>
<gene>
    <name evidence="10" type="ORF">DVS28_a3705</name>
</gene>
<dbReference type="Gene3D" id="6.10.250.690">
    <property type="match status" value="1"/>
</dbReference>
<dbReference type="GO" id="GO:0005829">
    <property type="term" value="C:cytosol"/>
    <property type="evidence" value="ECO:0007669"/>
    <property type="project" value="TreeGrafter"/>
</dbReference>
<dbReference type="SMART" id="SM00448">
    <property type="entry name" value="REC"/>
    <property type="match status" value="1"/>
</dbReference>
<accession>A0A346Y1N1</accession>
<dbReference type="GO" id="GO:0000976">
    <property type="term" value="F:transcription cis-regulatory region binding"/>
    <property type="evidence" value="ECO:0007669"/>
    <property type="project" value="TreeGrafter"/>
</dbReference>
<evidence type="ECO:0000256" key="7">
    <source>
        <dbReference type="PROSITE-ProRule" id="PRU01091"/>
    </source>
</evidence>
<dbReference type="PANTHER" id="PTHR48111:SF28">
    <property type="entry name" value="TRANSCRIPTIONAL REGULATORY PROTEIN TCRX-RELATED"/>
    <property type="match status" value="1"/>
</dbReference>
<name>A0A346Y1N1_9ACTN</name>
<dbReference type="PANTHER" id="PTHR48111">
    <property type="entry name" value="REGULATOR OF RPOS"/>
    <property type="match status" value="1"/>
</dbReference>
<keyword evidence="4 7" id="KW-0238">DNA-binding</keyword>
<dbReference type="InterPro" id="IPR016032">
    <property type="entry name" value="Sig_transdc_resp-reg_C-effctor"/>
</dbReference>
<protein>
    <submittedName>
        <fullName evidence="10">Response regulator receiver</fullName>
    </submittedName>
</protein>
<feature type="DNA-binding region" description="OmpR/PhoB-type" evidence="7">
    <location>
        <begin position="128"/>
        <end position="226"/>
    </location>
</feature>
<evidence type="ECO:0000256" key="6">
    <source>
        <dbReference type="PROSITE-ProRule" id="PRU00169"/>
    </source>
</evidence>
<dbReference type="AlphaFoldDB" id="A0A346Y1N1"/>
<dbReference type="InterPro" id="IPR001867">
    <property type="entry name" value="OmpR/PhoB-type_DNA-bd"/>
</dbReference>
<organism evidence="10 11">
    <name type="scientific">Euzebya pacifica</name>
    <dbReference type="NCBI Taxonomy" id="1608957"/>
    <lineage>
        <taxon>Bacteria</taxon>
        <taxon>Bacillati</taxon>
        <taxon>Actinomycetota</taxon>
        <taxon>Nitriliruptoria</taxon>
        <taxon>Euzebyales</taxon>
    </lineage>
</organism>
<dbReference type="GO" id="GO:0006355">
    <property type="term" value="P:regulation of DNA-templated transcription"/>
    <property type="evidence" value="ECO:0007669"/>
    <property type="project" value="InterPro"/>
</dbReference>
<dbReference type="Proteomes" id="UP000264006">
    <property type="component" value="Chromosome"/>
</dbReference>
<sequence>MTAQHLLLVDDEDNLRTMLVAALRHHGFEVEGVGSGTEALRALERSTPDAAVLDVMLPDIDGFEVCRRMRARGIAIPTVFLTARDAVEDRVHGLTIGGDDYLTKPFSLEELVARITAVLRRAGTVPSGQHLSCADLEMDEVAHRVTRAGEAVHLSATEFNLLRCLLRNTGRVMSKAQILDEVWRYDFNGDGGVVETYIGYLRRKLDDGHDPKLIHTIRGVGYVMRTNP</sequence>
<dbReference type="Gene3D" id="3.40.50.2300">
    <property type="match status" value="1"/>
</dbReference>
<dbReference type="EMBL" id="CP031165">
    <property type="protein sequence ID" value="AXV08378.1"/>
    <property type="molecule type" value="Genomic_DNA"/>
</dbReference>
<evidence type="ECO:0000256" key="3">
    <source>
        <dbReference type="ARBA" id="ARBA00023015"/>
    </source>
</evidence>
<dbReference type="CDD" id="cd00383">
    <property type="entry name" value="trans_reg_C"/>
    <property type="match status" value="1"/>
</dbReference>
<dbReference type="SUPFAM" id="SSF46894">
    <property type="entry name" value="C-terminal effector domain of the bipartite response regulators"/>
    <property type="match status" value="1"/>
</dbReference>
<evidence type="ECO:0000259" key="8">
    <source>
        <dbReference type="PROSITE" id="PS50110"/>
    </source>
</evidence>
<evidence type="ECO:0000259" key="9">
    <source>
        <dbReference type="PROSITE" id="PS51755"/>
    </source>
</evidence>
<keyword evidence="11" id="KW-1185">Reference proteome</keyword>
<dbReference type="Pfam" id="PF00486">
    <property type="entry name" value="Trans_reg_C"/>
    <property type="match status" value="1"/>
</dbReference>
<keyword evidence="5" id="KW-0804">Transcription</keyword>
<feature type="domain" description="Response regulatory" evidence="8">
    <location>
        <begin position="5"/>
        <end position="119"/>
    </location>
</feature>
<dbReference type="SMART" id="SM00862">
    <property type="entry name" value="Trans_reg_C"/>
    <property type="match status" value="1"/>
</dbReference>
<keyword evidence="2" id="KW-0902">Two-component regulatory system</keyword>
<dbReference type="PROSITE" id="PS51755">
    <property type="entry name" value="OMPR_PHOB"/>
    <property type="match status" value="1"/>
</dbReference>
<dbReference type="GO" id="GO:0032993">
    <property type="term" value="C:protein-DNA complex"/>
    <property type="evidence" value="ECO:0007669"/>
    <property type="project" value="TreeGrafter"/>
</dbReference>
<dbReference type="OrthoDB" id="9802426at2"/>
<feature type="domain" description="OmpR/PhoB-type" evidence="9">
    <location>
        <begin position="128"/>
        <end position="226"/>
    </location>
</feature>
<dbReference type="FunFam" id="1.10.10.10:FF:000005">
    <property type="entry name" value="Two-component system response regulator"/>
    <property type="match status" value="1"/>
</dbReference>
<evidence type="ECO:0000313" key="11">
    <source>
        <dbReference type="Proteomes" id="UP000264006"/>
    </source>
</evidence>
<dbReference type="Gene3D" id="1.10.10.10">
    <property type="entry name" value="Winged helix-like DNA-binding domain superfamily/Winged helix DNA-binding domain"/>
    <property type="match status" value="1"/>
</dbReference>
<dbReference type="Pfam" id="PF00072">
    <property type="entry name" value="Response_reg"/>
    <property type="match status" value="1"/>
</dbReference>
<dbReference type="SUPFAM" id="SSF52172">
    <property type="entry name" value="CheY-like"/>
    <property type="match status" value="1"/>
</dbReference>
<reference evidence="10 11" key="1">
    <citation type="submission" date="2018-09" db="EMBL/GenBank/DDBJ databases">
        <title>Complete genome sequence of Euzebya sp. DY32-46 isolated from seawater of Pacific Ocean.</title>
        <authorList>
            <person name="Xu L."/>
            <person name="Wu Y.-H."/>
            <person name="Xu X.-W."/>
        </authorList>
    </citation>
    <scope>NUCLEOTIDE SEQUENCE [LARGE SCALE GENOMIC DNA]</scope>
    <source>
        <strain evidence="10 11">DY32-46</strain>
    </source>
</reference>
<dbReference type="PROSITE" id="PS50110">
    <property type="entry name" value="RESPONSE_REGULATORY"/>
    <property type="match status" value="1"/>
</dbReference>
<evidence type="ECO:0000256" key="5">
    <source>
        <dbReference type="ARBA" id="ARBA00023163"/>
    </source>
</evidence>
<feature type="modified residue" description="4-aspartylphosphate" evidence="6">
    <location>
        <position position="54"/>
    </location>
</feature>
<dbReference type="InterPro" id="IPR011006">
    <property type="entry name" value="CheY-like_superfamily"/>
</dbReference>
<dbReference type="InterPro" id="IPR039420">
    <property type="entry name" value="WalR-like"/>
</dbReference>
<dbReference type="RefSeq" id="WP_114592728.1">
    <property type="nucleotide sequence ID" value="NZ_CP031165.1"/>
</dbReference>
<evidence type="ECO:0000256" key="4">
    <source>
        <dbReference type="ARBA" id="ARBA00023125"/>
    </source>
</evidence>